<accession>A0A6J8CEL0</accession>
<feature type="coiled-coil region" evidence="1">
    <location>
        <begin position="130"/>
        <end position="164"/>
    </location>
</feature>
<dbReference type="OrthoDB" id="6087328at2759"/>
<dbReference type="Proteomes" id="UP000507470">
    <property type="component" value="Unassembled WGS sequence"/>
</dbReference>
<proteinExistence type="predicted"/>
<gene>
    <name evidence="2" type="ORF">MCOR_28236</name>
</gene>
<evidence type="ECO:0000313" key="3">
    <source>
        <dbReference type="Proteomes" id="UP000507470"/>
    </source>
</evidence>
<protein>
    <submittedName>
        <fullName evidence="2">Uncharacterized protein</fullName>
    </submittedName>
</protein>
<keyword evidence="1" id="KW-0175">Coiled coil</keyword>
<reference evidence="2 3" key="1">
    <citation type="submission" date="2020-06" db="EMBL/GenBank/DDBJ databases">
        <authorList>
            <person name="Li R."/>
            <person name="Bekaert M."/>
        </authorList>
    </citation>
    <scope>NUCLEOTIDE SEQUENCE [LARGE SCALE GENOMIC DNA]</scope>
    <source>
        <strain evidence="3">wild</strain>
    </source>
</reference>
<name>A0A6J8CEL0_MYTCO</name>
<dbReference type="AlphaFoldDB" id="A0A6J8CEL0"/>
<keyword evidence="3" id="KW-1185">Reference proteome</keyword>
<organism evidence="2 3">
    <name type="scientific">Mytilus coruscus</name>
    <name type="common">Sea mussel</name>
    <dbReference type="NCBI Taxonomy" id="42192"/>
    <lineage>
        <taxon>Eukaryota</taxon>
        <taxon>Metazoa</taxon>
        <taxon>Spiralia</taxon>
        <taxon>Lophotrochozoa</taxon>
        <taxon>Mollusca</taxon>
        <taxon>Bivalvia</taxon>
        <taxon>Autobranchia</taxon>
        <taxon>Pteriomorphia</taxon>
        <taxon>Mytilida</taxon>
        <taxon>Mytiloidea</taxon>
        <taxon>Mytilidae</taxon>
        <taxon>Mytilinae</taxon>
        <taxon>Mytilus</taxon>
    </lineage>
</organism>
<evidence type="ECO:0000313" key="2">
    <source>
        <dbReference type="EMBL" id="CAC5393367.1"/>
    </source>
</evidence>
<evidence type="ECO:0000256" key="1">
    <source>
        <dbReference type="SAM" id="Coils"/>
    </source>
</evidence>
<dbReference type="EMBL" id="CACVKT020005153">
    <property type="protein sequence ID" value="CAC5393367.1"/>
    <property type="molecule type" value="Genomic_DNA"/>
</dbReference>
<sequence>MGSLDDSHVGDAPGRRKWFSLKRGSSGKKKLINNILEKQDVLSSKITSLTDDRKGVLEELGVTNKCIADLTRNIADLVSISDFRKEFDEDLKRQLSDGRKEQTALADELKQTYKEKQTVELELCRFQALTQKMTSDLEQANRKLDRAEDLLIKSKNNINNMKDGKMDLI</sequence>